<dbReference type="InterPro" id="IPR010730">
    <property type="entry name" value="HET"/>
</dbReference>
<dbReference type="PANTHER" id="PTHR24148">
    <property type="entry name" value="ANKYRIN REPEAT DOMAIN-CONTAINING PROTEIN 39 HOMOLOG-RELATED"/>
    <property type="match status" value="1"/>
</dbReference>
<sequence>MPSTYRRVRAWFAGLRKKRVAPQSSPSGSSSKIRATPSGTANQASRSYYAEAELPGHSSPLVCRPSNGLQLVEPSSSRSSVFYEPLLDKYAFRLLILHPSADRNAPIVCSLVHRNLRDRIDYTALSYVWGDPSPAQRILVNGHEVKVTPNLHEALIHLRGDSAGVLWVDALCINQKDVLERGHQVARMGEVYSQAHHVVSWLGPASEESTSIDDLEVDSRPYWQRAWIIQEFLMARSVVLMCGDWVFMEEDEFGNYDPNFGGLELDERFRGSDFWRKSTSIQLCRLREDALSGGRGKSATVTYPLDRVVRLGANAIASDPRDYVYSLLGLVDKNEIPGLEPDYTLSPCEVFCRTLRILSDQSHAGSREYREEKMNAAKHYRTFGRKHDKYAEDRKNCDGNERCTTSWLLENWSGLVSLEP</sequence>
<dbReference type="EMBL" id="ML987192">
    <property type="protein sequence ID" value="KAF2252191.1"/>
    <property type="molecule type" value="Genomic_DNA"/>
</dbReference>
<name>A0A6A6INZ2_9PLEO</name>
<dbReference type="AlphaFoldDB" id="A0A6A6INZ2"/>
<dbReference type="OrthoDB" id="2157530at2759"/>
<protein>
    <submittedName>
        <fullName evidence="3">HET-domain-containing protein</fullName>
    </submittedName>
</protein>
<dbReference type="Proteomes" id="UP000800094">
    <property type="component" value="Unassembled WGS sequence"/>
</dbReference>
<evidence type="ECO:0000256" key="1">
    <source>
        <dbReference type="SAM" id="MobiDB-lite"/>
    </source>
</evidence>
<accession>A0A6A6INZ2</accession>
<evidence type="ECO:0000313" key="4">
    <source>
        <dbReference type="Proteomes" id="UP000800094"/>
    </source>
</evidence>
<organism evidence="3 4">
    <name type="scientific">Trematosphaeria pertusa</name>
    <dbReference type="NCBI Taxonomy" id="390896"/>
    <lineage>
        <taxon>Eukaryota</taxon>
        <taxon>Fungi</taxon>
        <taxon>Dikarya</taxon>
        <taxon>Ascomycota</taxon>
        <taxon>Pezizomycotina</taxon>
        <taxon>Dothideomycetes</taxon>
        <taxon>Pleosporomycetidae</taxon>
        <taxon>Pleosporales</taxon>
        <taxon>Massarineae</taxon>
        <taxon>Trematosphaeriaceae</taxon>
        <taxon>Trematosphaeria</taxon>
    </lineage>
</organism>
<proteinExistence type="predicted"/>
<dbReference type="PANTHER" id="PTHR24148:SF73">
    <property type="entry name" value="HET DOMAIN PROTEIN (AFU_ORTHOLOGUE AFUA_8G01020)"/>
    <property type="match status" value="1"/>
</dbReference>
<evidence type="ECO:0000259" key="2">
    <source>
        <dbReference type="Pfam" id="PF06985"/>
    </source>
</evidence>
<dbReference type="GeneID" id="54586305"/>
<feature type="domain" description="Heterokaryon incompatibility" evidence="2">
    <location>
        <begin position="122"/>
        <end position="209"/>
    </location>
</feature>
<gene>
    <name evidence="3" type="ORF">BU26DRAFT_561949</name>
</gene>
<dbReference type="RefSeq" id="XP_033687195.1">
    <property type="nucleotide sequence ID" value="XM_033832975.1"/>
</dbReference>
<dbReference type="Pfam" id="PF06985">
    <property type="entry name" value="HET"/>
    <property type="match status" value="1"/>
</dbReference>
<feature type="region of interest" description="Disordered" evidence="1">
    <location>
        <begin position="19"/>
        <end position="41"/>
    </location>
</feature>
<evidence type="ECO:0000313" key="3">
    <source>
        <dbReference type="EMBL" id="KAF2252191.1"/>
    </source>
</evidence>
<dbReference type="InterPro" id="IPR052895">
    <property type="entry name" value="HetReg/Transcr_Mod"/>
</dbReference>
<reference evidence="3" key="1">
    <citation type="journal article" date="2020" name="Stud. Mycol.">
        <title>101 Dothideomycetes genomes: a test case for predicting lifestyles and emergence of pathogens.</title>
        <authorList>
            <person name="Haridas S."/>
            <person name="Albert R."/>
            <person name="Binder M."/>
            <person name="Bloem J."/>
            <person name="Labutti K."/>
            <person name="Salamov A."/>
            <person name="Andreopoulos B."/>
            <person name="Baker S."/>
            <person name="Barry K."/>
            <person name="Bills G."/>
            <person name="Bluhm B."/>
            <person name="Cannon C."/>
            <person name="Castanera R."/>
            <person name="Culley D."/>
            <person name="Daum C."/>
            <person name="Ezra D."/>
            <person name="Gonzalez J."/>
            <person name="Henrissat B."/>
            <person name="Kuo A."/>
            <person name="Liang C."/>
            <person name="Lipzen A."/>
            <person name="Lutzoni F."/>
            <person name="Magnuson J."/>
            <person name="Mondo S."/>
            <person name="Nolan M."/>
            <person name="Ohm R."/>
            <person name="Pangilinan J."/>
            <person name="Park H.-J."/>
            <person name="Ramirez L."/>
            <person name="Alfaro M."/>
            <person name="Sun H."/>
            <person name="Tritt A."/>
            <person name="Yoshinaga Y."/>
            <person name="Zwiers L.-H."/>
            <person name="Turgeon B."/>
            <person name="Goodwin S."/>
            <person name="Spatafora J."/>
            <person name="Crous P."/>
            <person name="Grigoriev I."/>
        </authorList>
    </citation>
    <scope>NUCLEOTIDE SEQUENCE</scope>
    <source>
        <strain evidence="3">CBS 122368</strain>
    </source>
</reference>
<keyword evidence="4" id="KW-1185">Reference proteome</keyword>